<dbReference type="SUPFAM" id="SSF53822">
    <property type="entry name" value="Periplasmic binding protein-like I"/>
    <property type="match status" value="1"/>
</dbReference>
<keyword evidence="6" id="KW-1185">Reference proteome</keyword>
<evidence type="ECO:0000313" key="5">
    <source>
        <dbReference type="EMBL" id="GGF31322.1"/>
    </source>
</evidence>
<accession>A0A917B944</accession>
<evidence type="ECO:0000313" key="6">
    <source>
        <dbReference type="Proteomes" id="UP000598775"/>
    </source>
</evidence>
<comment type="caution">
    <text evidence="5">The sequence shown here is derived from an EMBL/GenBank/DDBJ whole genome shotgun (WGS) entry which is preliminary data.</text>
</comment>
<name>A0A917B944_9MICO</name>
<dbReference type="Pfam" id="PF13407">
    <property type="entry name" value="Peripla_BP_4"/>
    <property type="match status" value="1"/>
</dbReference>
<reference evidence="5 6" key="1">
    <citation type="journal article" date="2014" name="Int. J. Syst. Evol. Microbiol.">
        <title>Complete genome sequence of Corynebacterium casei LMG S-19264T (=DSM 44701T), isolated from a smear-ripened cheese.</title>
        <authorList>
            <consortium name="US DOE Joint Genome Institute (JGI-PGF)"/>
            <person name="Walter F."/>
            <person name="Albersmeier A."/>
            <person name="Kalinowski J."/>
            <person name="Ruckert C."/>
        </authorList>
    </citation>
    <scope>NUCLEOTIDE SEQUENCE [LARGE SCALE GENOMIC DNA]</scope>
    <source>
        <strain evidence="5 6">CGMCC 1.12976</strain>
    </source>
</reference>
<dbReference type="GO" id="GO:0030288">
    <property type="term" value="C:outer membrane-bounded periplasmic space"/>
    <property type="evidence" value="ECO:0007669"/>
    <property type="project" value="TreeGrafter"/>
</dbReference>
<protein>
    <submittedName>
        <fullName evidence="5">Sugar ABC transporter substrate-binding protein</fullName>
    </submittedName>
</protein>
<keyword evidence="3" id="KW-0732">Signal</keyword>
<comment type="similarity">
    <text evidence="2">Belongs to the bacterial solute-binding protein 2 family.</text>
</comment>
<dbReference type="RefSeq" id="WP_188678882.1">
    <property type="nucleotide sequence ID" value="NZ_BMGP01000004.1"/>
</dbReference>
<dbReference type="AlphaFoldDB" id="A0A917B944"/>
<dbReference type="PANTHER" id="PTHR30036:SF7">
    <property type="entry name" value="ABC TRANSPORTER PERIPLASMIC-BINDING PROTEIN YPHF"/>
    <property type="match status" value="1"/>
</dbReference>
<evidence type="ECO:0000256" key="3">
    <source>
        <dbReference type="SAM" id="SignalP"/>
    </source>
</evidence>
<feature type="chain" id="PRO_5038722751" evidence="3">
    <location>
        <begin position="32"/>
        <end position="351"/>
    </location>
</feature>
<evidence type="ECO:0000256" key="2">
    <source>
        <dbReference type="ARBA" id="ARBA00007639"/>
    </source>
</evidence>
<comment type="subcellular location">
    <subcellularLocation>
        <location evidence="1">Cell envelope</location>
    </subcellularLocation>
</comment>
<dbReference type="InterPro" id="IPR025997">
    <property type="entry name" value="SBP_2_dom"/>
</dbReference>
<dbReference type="Gene3D" id="3.40.50.2300">
    <property type="match status" value="2"/>
</dbReference>
<dbReference type="EMBL" id="BMGP01000004">
    <property type="protein sequence ID" value="GGF31322.1"/>
    <property type="molecule type" value="Genomic_DNA"/>
</dbReference>
<evidence type="ECO:0000259" key="4">
    <source>
        <dbReference type="Pfam" id="PF13407"/>
    </source>
</evidence>
<dbReference type="GO" id="GO:0030246">
    <property type="term" value="F:carbohydrate binding"/>
    <property type="evidence" value="ECO:0007669"/>
    <property type="project" value="TreeGrafter"/>
</dbReference>
<organism evidence="5 6">
    <name type="scientific">Subtercola lobariae</name>
    <dbReference type="NCBI Taxonomy" id="1588641"/>
    <lineage>
        <taxon>Bacteria</taxon>
        <taxon>Bacillati</taxon>
        <taxon>Actinomycetota</taxon>
        <taxon>Actinomycetes</taxon>
        <taxon>Micrococcales</taxon>
        <taxon>Microbacteriaceae</taxon>
        <taxon>Subtercola</taxon>
    </lineage>
</organism>
<dbReference type="Proteomes" id="UP000598775">
    <property type="component" value="Unassembled WGS sequence"/>
</dbReference>
<dbReference type="InterPro" id="IPR050555">
    <property type="entry name" value="Bact_Solute-Bind_Prot2"/>
</dbReference>
<evidence type="ECO:0000256" key="1">
    <source>
        <dbReference type="ARBA" id="ARBA00004196"/>
    </source>
</evidence>
<feature type="signal peptide" evidence="3">
    <location>
        <begin position="1"/>
        <end position="31"/>
    </location>
</feature>
<sequence length="351" mass="35567">MSLSKLIKPTGTTRKRLRNVLLVTPAIVAVAALTACSPQNGGGSASSTGGTSASNVNLVVIGGASDDVFFSTVKRGIDDAAKVPEASGAKVTYLALKNYDNLGPDVAQLITNALGMKPSAIAVPDWVPTAEDPAIQSVIAAGIPVIIYNAGTWDQASKLGAMTYIGTDEYLAGKAAGEALGKAGSKNASCVNTVPGSTNLEDRCSGVKDGIAETGGTSSELALPATSFGNATAVTQAIKSNLQQNTSIDAVITVGGSDSEAAFAALTQANSTAKFITFGNSTTVDARIQAGTQLAFIDQQPYAQGFYSVSALWQYVAYGLELPTKPILTGPAVITKDNVAAVISGSAAGVR</sequence>
<feature type="domain" description="Periplasmic binding protein" evidence="4">
    <location>
        <begin position="60"/>
        <end position="317"/>
    </location>
</feature>
<gene>
    <name evidence="5" type="ORF">GCM10011399_25620</name>
</gene>
<proteinExistence type="inferred from homology"/>
<dbReference type="InterPro" id="IPR028082">
    <property type="entry name" value="Peripla_BP_I"/>
</dbReference>
<dbReference type="PANTHER" id="PTHR30036">
    <property type="entry name" value="D-XYLOSE-BINDING PERIPLASMIC PROTEIN"/>
    <property type="match status" value="1"/>
</dbReference>